<keyword evidence="2" id="KW-0408">Iron</keyword>
<dbReference type="CDD" id="cd19096">
    <property type="entry name" value="AKR_Fe-S_oxidoreductase"/>
    <property type="match status" value="1"/>
</dbReference>
<dbReference type="InterPro" id="IPR017900">
    <property type="entry name" value="4Fe4S_Fe_S_CS"/>
</dbReference>
<feature type="domain" description="4Fe-4S ferredoxin-type" evidence="4">
    <location>
        <begin position="332"/>
        <end position="365"/>
    </location>
</feature>
<dbReference type="PROSITE" id="PS00198">
    <property type="entry name" value="4FE4S_FER_1"/>
    <property type="match status" value="1"/>
</dbReference>
<dbReference type="Pfam" id="PF13187">
    <property type="entry name" value="Fer4_9"/>
    <property type="match status" value="1"/>
</dbReference>
<dbReference type="InterPro" id="IPR023210">
    <property type="entry name" value="NADP_OxRdtase_dom"/>
</dbReference>
<dbReference type="InterPro" id="IPR017896">
    <property type="entry name" value="4Fe4S_Fe-S-bd"/>
</dbReference>
<evidence type="ECO:0000313" key="6">
    <source>
        <dbReference type="Proteomes" id="UP000198528"/>
    </source>
</evidence>
<evidence type="ECO:0000256" key="3">
    <source>
        <dbReference type="ARBA" id="ARBA00023014"/>
    </source>
</evidence>
<dbReference type="Proteomes" id="UP000198528">
    <property type="component" value="Unassembled WGS sequence"/>
</dbReference>
<dbReference type="InterPro" id="IPR009051">
    <property type="entry name" value="Helical_ferredxn"/>
</dbReference>
<dbReference type="InterPro" id="IPR053135">
    <property type="entry name" value="AKR2_Oxidoreductase"/>
</dbReference>
<gene>
    <name evidence="5" type="ORF">SAMN04487824_11815</name>
</gene>
<reference evidence="6" key="1">
    <citation type="submission" date="2016-10" db="EMBL/GenBank/DDBJ databases">
        <authorList>
            <person name="Varghese N."/>
            <person name="Submissions S."/>
        </authorList>
    </citation>
    <scope>NUCLEOTIDE SEQUENCE [LARGE SCALE GENOMIC DNA]</scope>
    <source>
        <strain evidence="6">DSM 22619</strain>
    </source>
</reference>
<dbReference type="PANTHER" id="PTHR43312:SF2">
    <property type="entry name" value="OXIDOREDUCTASE"/>
    <property type="match status" value="1"/>
</dbReference>
<keyword evidence="1" id="KW-0479">Metal-binding</keyword>
<name>A0A1G6M305_9ACTN</name>
<evidence type="ECO:0000313" key="5">
    <source>
        <dbReference type="EMBL" id="SDC49922.1"/>
    </source>
</evidence>
<dbReference type="SUPFAM" id="SSF46548">
    <property type="entry name" value="alpha-helical ferredoxin"/>
    <property type="match status" value="1"/>
</dbReference>
<dbReference type="AlphaFoldDB" id="A0A1G6M305"/>
<dbReference type="Gene3D" id="1.10.1060.10">
    <property type="entry name" value="Alpha-helical ferredoxin"/>
    <property type="match status" value="1"/>
</dbReference>
<evidence type="ECO:0000256" key="2">
    <source>
        <dbReference type="ARBA" id="ARBA00023004"/>
    </source>
</evidence>
<dbReference type="GO" id="GO:0051536">
    <property type="term" value="F:iron-sulfur cluster binding"/>
    <property type="evidence" value="ECO:0007669"/>
    <property type="project" value="UniProtKB-KW"/>
</dbReference>
<dbReference type="STRING" id="604330.SAMN04489857_0147"/>
<dbReference type="GO" id="GO:0046872">
    <property type="term" value="F:metal ion binding"/>
    <property type="evidence" value="ECO:0007669"/>
    <property type="project" value="UniProtKB-KW"/>
</dbReference>
<proteinExistence type="predicted"/>
<dbReference type="InterPro" id="IPR036812">
    <property type="entry name" value="NAD(P)_OxRdtase_dom_sf"/>
</dbReference>
<sequence>MRTLAPDCIKLGFGMMRLPKREDGTIDVGTTAQMVDEFLAAGGRYVDTAFVYEGSEDAVRQALVERHPRDSYYLATKLNAGEWAAKDEAAAKAEFEQSLERTGAGYFDFYLLHALSSDSVGLYDKYGIWEYVRDLKARGLVRHMGFSFHDGPELLDRLLTEHPEVEFVQLQLNYADWEDPVVQSRANYEVAVAHDVPVVVMEPVKGGTLAVLPPTVAKIFRSADATASPAQWAIRFVASLPNVMMVLSGMSTPEQMADNLSFMRDFKPLSKEEAATVDEVRRAFDAIDRIACTSCHYCTGGCPVHMHIPDIFRTVNEYKLFGNLERSRKDYVRRAGDTLASECIQCGQCEQACPQHLPIVSLLKEAAATLE</sequence>
<organism evidence="5 6">
    <name type="scientific">Parafannyhessea umbonata</name>
    <dbReference type="NCBI Taxonomy" id="604330"/>
    <lineage>
        <taxon>Bacteria</taxon>
        <taxon>Bacillati</taxon>
        <taxon>Actinomycetota</taxon>
        <taxon>Coriobacteriia</taxon>
        <taxon>Coriobacteriales</taxon>
        <taxon>Atopobiaceae</taxon>
        <taxon>Parafannyhessea</taxon>
    </lineage>
</organism>
<dbReference type="SUPFAM" id="SSF51430">
    <property type="entry name" value="NAD(P)-linked oxidoreductase"/>
    <property type="match status" value="1"/>
</dbReference>
<dbReference type="Pfam" id="PF00248">
    <property type="entry name" value="Aldo_ket_red"/>
    <property type="match status" value="1"/>
</dbReference>
<dbReference type="PROSITE" id="PS51379">
    <property type="entry name" value="4FE4S_FER_2"/>
    <property type="match status" value="1"/>
</dbReference>
<accession>A0A1G6M305</accession>
<dbReference type="PANTHER" id="PTHR43312">
    <property type="entry name" value="D-THREO-ALDOSE 1-DEHYDROGENASE"/>
    <property type="match status" value="1"/>
</dbReference>
<protein>
    <recommendedName>
        <fullName evidence="4">4Fe-4S ferredoxin-type domain-containing protein</fullName>
    </recommendedName>
</protein>
<keyword evidence="3" id="KW-0411">Iron-sulfur</keyword>
<dbReference type="RefSeq" id="WP_090847128.1">
    <property type="nucleotide sequence ID" value="NZ_FMZL01000018.1"/>
</dbReference>
<evidence type="ECO:0000259" key="4">
    <source>
        <dbReference type="PROSITE" id="PS51379"/>
    </source>
</evidence>
<dbReference type="Gene3D" id="3.20.20.100">
    <property type="entry name" value="NADP-dependent oxidoreductase domain"/>
    <property type="match status" value="1"/>
</dbReference>
<evidence type="ECO:0000256" key="1">
    <source>
        <dbReference type="ARBA" id="ARBA00022723"/>
    </source>
</evidence>
<dbReference type="EMBL" id="FMZL01000018">
    <property type="protein sequence ID" value="SDC49922.1"/>
    <property type="molecule type" value="Genomic_DNA"/>
</dbReference>
<keyword evidence="6" id="KW-1185">Reference proteome</keyword>